<name>A0A4Z0Q392_9BACT</name>
<organism evidence="2 3">
    <name type="scientific">Hymenobacter aquaticus</name>
    <dbReference type="NCBI Taxonomy" id="1867101"/>
    <lineage>
        <taxon>Bacteria</taxon>
        <taxon>Pseudomonadati</taxon>
        <taxon>Bacteroidota</taxon>
        <taxon>Cytophagia</taxon>
        <taxon>Cytophagales</taxon>
        <taxon>Hymenobacteraceae</taxon>
        <taxon>Hymenobacter</taxon>
    </lineage>
</organism>
<evidence type="ECO:0000256" key="1">
    <source>
        <dbReference type="SAM" id="SignalP"/>
    </source>
</evidence>
<dbReference type="AlphaFoldDB" id="A0A4Z0Q392"/>
<evidence type="ECO:0008006" key="4">
    <source>
        <dbReference type="Google" id="ProtNLM"/>
    </source>
</evidence>
<evidence type="ECO:0000313" key="2">
    <source>
        <dbReference type="EMBL" id="TGE24548.1"/>
    </source>
</evidence>
<proteinExistence type="predicted"/>
<dbReference type="OrthoDB" id="594879at2"/>
<reference evidence="2 3" key="1">
    <citation type="submission" date="2019-04" db="EMBL/GenBank/DDBJ databases">
        <authorList>
            <person name="Feng G."/>
            <person name="Zhang J."/>
            <person name="Zhu H."/>
        </authorList>
    </citation>
    <scope>NUCLEOTIDE SEQUENCE [LARGE SCALE GENOMIC DNA]</scope>
    <source>
        <strain evidence="2 3">JCM 31653</strain>
    </source>
</reference>
<keyword evidence="1" id="KW-0732">Signal</keyword>
<protein>
    <recommendedName>
        <fullName evidence="4">DUF3298 domain-containing protein</fullName>
    </recommendedName>
</protein>
<keyword evidence="3" id="KW-1185">Reference proteome</keyword>
<sequence length="396" mass="43952">MSWRRLALLLVLTGGGARAQTLAVPAADSLATDTLAATAPADTVVTQDPPSRLYHEVFAGPRRLRGTVGTQGISLELDSVGEGYVGGYYYDRQGRWLEVRLAATRPAGPALLCETPTGDLTGQLGLPARVATPFKGSWESAEGRLRLPVKLRETYADAARYQHDQWEGWRYSTRRQGQIIPLDSAFFHQQYLVVQLPQRPVAEQRLRRALAAPVAPARMPAYLDSVLRARQEEHNGYQFHAFSDVVYNANNVLSVVQVTTVQQGPDYQPHEWYEGRAYDLRTGRRLRLPDLLLPGYQKRLPLLFQQALRRYLADQPAYGPIGGAAPKLPTGGFALTPRGLVLTYDDRDDAALAQPGPGHPDRALEIVLTYEELLPLIRRTGPLVPVLRERGLLPKK</sequence>
<feature type="chain" id="PRO_5021490839" description="DUF3298 domain-containing protein" evidence="1">
    <location>
        <begin position="20"/>
        <end position="396"/>
    </location>
</feature>
<gene>
    <name evidence="2" type="ORF">E5K00_04870</name>
</gene>
<accession>A0A4Z0Q392</accession>
<dbReference type="RefSeq" id="WP_135462132.1">
    <property type="nucleotide sequence ID" value="NZ_SRLC01000001.1"/>
</dbReference>
<dbReference type="EMBL" id="SRLC01000001">
    <property type="protein sequence ID" value="TGE24548.1"/>
    <property type="molecule type" value="Genomic_DNA"/>
</dbReference>
<comment type="caution">
    <text evidence="2">The sequence shown here is derived from an EMBL/GenBank/DDBJ whole genome shotgun (WGS) entry which is preliminary data.</text>
</comment>
<dbReference type="Proteomes" id="UP000297549">
    <property type="component" value="Unassembled WGS sequence"/>
</dbReference>
<feature type="signal peptide" evidence="1">
    <location>
        <begin position="1"/>
        <end position="19"/>
    </location>
</feature>
<evidence type="ECO:0000313" key="3">
    <source>
        <dbReference type="Proteomes" id="UP000297549"/>
    </source>
</evidence>